<dbReference type="SUPFAM" id="SSF89550">
    <property type="entry name" value="PHP domain-like"/>
    <property type="match status" value="1"/>
</dbReference>
<name>A0ABD5ZI82_9EURY</name>
<dbReference type="InterPro" id="IPR004013">
    <property type="entry name" value="PHP_dom"/>
</dbReference>
<dbReference type="EMBL" id="JBHTAA010000005">
    <property type="protein sequence ID" value="MFC7205005.1"/>
    <property type="molecule type" value="Genomic_DNA"/>
</dbReference>
<proteinExistence type="predicted"/>
<protein>
    <submittedName>
        <fullName evidence="2">PHP domain-containing protein</fullName>
    </submittedName>
</protein>
<dbReference type="SMART" id="SM00481">
    <property type="entry name" value="POLIIIAc"/>
    <property type="match status" value="1"/>
</dbReference>
<feature type="domain" description="Polymerase/histidinol phosphatase N-terminal" evidence="1">
    <location>
        <begin position="8"/>
        <end position="72"/>
    </location>
</feature>
<dbReference type="Pfam" id="PF02811">
    <property type="entry name" value="PHP"/>
    <property type="match status" value="1"/>
</dbReference>
<evidence type="ECO:0000313" key="2">
    <source>
        <dbReference type="EMBL" id="MFC7205005.1"/>
    </source>
</evidence>
<dbReference type="InterPro" id="IPR003141">
    <property type="entry name" value="Pol/His_phosphatase_N"/>
</dbReference>
<organism evidence="2 3">
    <name type="scientific">Haloferax namakaokahaiae</name>
    <dbReference type="NCBI Taxonomy" id="1748331"/>
    <lineage>
        <taxon>Archaea</taxon>
        <taxon>Methanobacteriati</taxon>
        <taxon>Methanobacteriota</taxon>
        <taxon>Stenosarchaea group</taxon>
        <taxon>Halobacteria</taxon>
        <taxon>Halobacteriales</taxon>
        <taxon>Haloferacaceae</taxon>
        <taxon>Haloferax</taxon>
    </lineage>
</organism>
<dbReference type="Proteomes" id="UP001596481">
    <property type="component" value="Unassembled WGS sequence"/>
</dbReference>
<accession>A0ABD5ZI82</accession>
<keyword evidence="3" id="KW-1185">Reference proteome</keyword>
<comment type="caution">
    <text evidence="2">The sequence shown here is derived from an EMBL/GenBank/DDBJ whole genome shotgun (WGS) entry which is preliminary data.</text>
</comment>
<dbReference type="RefSeq" id="WP_390225191.1">
    <property type="nucleotide sequence ID" value="NZ_JBHTAA010000005.1"/>
</dbReference>
<gene>
    <name evidence="2" type="ORF">ACFQJC_15920</name>
</gene>
<reference evidence="2 3" key="1">
    <citation type="journal article" date="2019" name="Int. J. Syst. Evol. Microbiol.">
        <title>The Global Catalogue of Microorganisms (GCM) 10K type strain sequencing project: providing services to taxonomists for standard genome sequencing and annotation.</title>
        <authorList>
            <consortium name="The Broad Institute Genomics Platform"/>
            <consortium name="The Broad Institute Genome Sequencing Center for Infectious Disease"/>
            <person name="Wu L."/>
            <person name="Ma J."/>
        </authorList>
    </citation>
    <scope>NUCLEOTIDE SEQUENCE [LARGE SCALE GENOMIC DNA]</scope>
    <source>
        <strain evidence="2 3">DSM 29988</strain>
    </source>
</reference>
<dbReference type="Gene3D" id="1.10.150.650">
    <property type="match status" value="1"/>
</dbReference>
<sequence length="264" mass="28898">MSHERPAADLHLHTTASDGQLTIEQLPAAARAGGVEVVAVTDHDRYHPELDAPVVERDGVTIIHGIELRVDAGDRQVDLLGYGVEPTPALTDEITRLQRNRVERAREIVERVEDETGVAIDIDIQHGVGRPHIARAIDASDAPYDYQGAFDELIGGGNPCYVARELPTFEDGVAALESACDVVSLAHPFRYRDPRGALELCAELDGVERYYPYSFPVETDLLDSAIERYDLLATGGSDCHDTTLGRAGPPRDEFSRISDRISAF</sequence>
<dbReference type="PANTHER" id="PTHR42924:SF18">
    <property type="entry name" value="POLYMERASE_HISTIDINOL PHOSPHATASE N-TERMINAL DOMAIN-CONTAINING PROTEIN"/>
    <property type="match status" value="1"/>
</dbReference>
<dbReference type="AlphaFoldDB" id="A0ABD5ZI82"/>
<dbReference type="PANTHER" id="PTHR42924">
    <property type="entry name" value="EXONUCLEASE"/>
    <property type="match status" value="1"/>
</dbReference>
<evidence type="ECO:0000313" key="3">
    <source>
        <dbReference type="Proteomes" id="UP001596481"/>
    </source>
</evidence>
<dbReference type="InterPro" id="IPR016195">
    <property type="entry name" value="Pol/histidinol_Pase-like"/>
</dbReference>
<evidence type="ECO:0000259" key="1">
    <source>
        <dbReference type="SMART" id="SM00481"/>
    </source>
</evidence>
<dbReference type="Gene3D" id="3.20.20.140">
    <property type="entry name" value="Metal-dependent hydrolases"/>
    <property type="match status" value="1"/>
</dbReference>
<dbReference type="InterPro" id="IPR052018">
    <property type="entry name" value="PHP_domain"/>
</dbReference>